<evidence type="ECO:0000256" key="1">
    <source>
        <dbReference type="SAM" id="MobiDB-lite"/>
    </source>
</evidence>
<dbReference type="PATRIC" id="fig|768671.3.peg.347"/>
<dbReference type="SUPFAM" id="SSF52402">
    <property type="entry name" value="Adenine nucleotide alpha hydrolases-like"/>
    <property type="match status" value="1"/>
</dbReference>
<accession>F9U5V7</accession>
<dbReference type="Pfam" id="PF01507">
    <property type="entry name" value="PAPS_reduct"/>
    <property type="match status" value="1"/>
</dbReference>
<dbReference type="eggNOG" id="COG0175">
    <property type="taxonomic scope" value="Bacteria"/>
</dbReference>
<dbReference type="OrthoDB" id="9774475at2"/>
<dbReference type="Gene3D" id="3.40.50.620">
    <property type="entry name" value="HUPs"/>
    <property type="match status" value="1"/>
</dbReference>
<dbReference type="NCBIfam" id="TIGR03183">
    <property type="entry name" value="DNA_S_dndC"/>
    <property type="match status" value="1"/>
</dbReference>
<dbReference type="RefSeq" id="WP_007191186.1">
    <property type="nucleotide sequence ID" value="NZ_AFWV01000001.1"/>
</dbReference>
<dbReference type="EMBL" id="AFWV01000001">
    <property type="protein sequence ID" value="EGV20530.1"/>
    <property type="molecule type" value="Genomic_DNA"/>
</dbReference>
<feature type="domain" description="Phosphoadenosine phosphosulphate reductase" evidence="2">
    <location>
        <begin position="58"/>
        <end position="240"/>
    </location>
</feature>
<dbReference type="InterPro" id="IPR050128">
    <property type="entry name" value="Sulfate_adenylyltrnsfr_sub2"/>
</dbReference>
<protein>
    <submittedName>
        <fullName evidence="3">Sulfurtransferase DndC</fullName>
    </submittedName>
</protein>
<dbReference type="STRING" id="768671.ThimaDRAFT_0308"/>
<reference evidence="3 4" key="1">
    <citation type="submission" date="2011-06" db="EMBL/GenBank/DDBJ databases">
        <title>The draft genome of Thiocapsa marina 5811.</title>
        <authorList>
            <consortium name="US DOE Joint Genome Institute (JGI-PGF)"/>
            <person name="Lucas S."/>
            <person name="Han J."/>
            <person name="Cheng J.-F."/>
            <person name="Goodwin L."/>
            <person name="Pitluck S."/>
            <person name="Peters L."/>
            <person name="Land M.L."/>
            <person name="Hauser L."/>
            <person name="Vogl K."/>
            <person name="Liu Z."/>
            <person name="Imhoff J."/>
            <person name="Thiel V."/>
            <person name="Frigaard N.-U."/>
            <person name="Bryant D."/>
            <person name="Woyke T.J."/>
        </authorList>
    </citation>
    <scope>NUCLEOTIDE SEQUENCE [LARGE SCALE GENOMIC DNA]</scope>
    <source>
        <strain evidence="3 4">5811</strain>
    </source>
</reference>
<evidence type="ECO:0000313" key="3">
    <source>
        <dbReference type="EMBL" id="EGV20530.1"/>
    </source>
</evidence>
<keyword evidence="4" id="KW-1185">Reference proteome</keyword>
<dbReference type="GO" id="GO:0016740">
    <property type="term" value="F:transferase activity"/>
    <property type="evidence" value="ECO:0007669"/>
    <property type="project" value="UniProtKB-KW"/>
</dbReference>
<sequence length="550" mass="61909">MSAPEPPTRTDIPGDRIQPAAGAKPRRSAFDALGFRATITQLRDEICALYTADNVPWIVGYSGGKDSTATLQLIWTAIAELPAERRHKTVYVISTDTLVENPIVSAWVGNSVKRMRAATDEQGMPLQARMLTPKLQDRFWVNLIGRGYPAPRHKFRWCTERLKIAPSNDFIQSVVSANGSTIIALGVRKAESARRAATMRKHEKGRERDRLSPNASLPGSLIYSPIEDWSNDDVWFYLMQTPNPWGHDNRDLLGMYAGASADGECPLVVDNSTPSCGDSRFGCWVCTLVEQDRSMAAMIRNDDEKDWMMPLLDLRNALDFRNGPKDAKGRSQTDRHLRDFRRMSGAVQLMKDGRIIPGPYTQEARGAWLKKLLAAQTHIRRRGPASVRDIELIGLEDLQEIRRIWVIEKHELEDTLPSLYREATGEPYPGRPLDDNLMIGAKEMDDLRALCGDDRLHYEMTRDLLSLTRQQRNTARRAGLNKRIEQLIRRSFYDDPDDAIDRVQRLGAKRKGLTAEQAEAGPDQRRSVAAEATPDPASSDTPTMPKRDGL</sequence>
<evidence type="ECO:0000313" key="4">
    <source>
        <dbReference type="Proteomes" id="UP000005459"/>
    </source>
</evidence>
<dbReference type="AlphaFoldDB" id="F9U5V7"/>
<dbReference type="InterPro" id="IPR017598">
    <property type="entry name" value="SulphurTrfase_DndC"/>
</dbReference>
<feature type="region of interest" description="Disordered" evidence="1">
    <location>
        <begin position="1"/>
        <end position="23"/>
    </location>
</feature>
<dbReference type="NCBIfam" id="NF005316">
    <property type="entry name" value="PRK06850.1"/>
    <property type="match status" value="1"/>
</dbReference>
<evidence type="ECO:0000259" key="2">
    <source>
        <dbReference type="Pfam" id="PF01507"/>
    </source>
</evidence>
<dbReference type="InterPro" id="IPR014729">
    <property type="entry name" value="Rossmann-like_a/b/a_fold"/>
</dbReference>
<organism evidence="3 4">
    <name type="scientific">Thiocapsa marina 5811</name>
    <dbReference type="NCBI Taxonomy" id="768671"/>
    <lineage>
        <taxon>Bacteria</taxon>
        <taxon>Pseudomonadati</taxon>
        <taxon>Pseudomonadota</taxon>
        <taxon>Gammaproteobacteria</taxon>
        <taxon>Chromatiales</taxon>
        <taxon>Chromatiaceae</taxon>
        <taxon>Thiocapsa</taxon>
    </lineage>
</organism>
<proteinExistence type="predicted"/>
<dbReference type="InterPro" id="IPR002500">
    <property type="entry name" value="PAPS_reduct_dom"/>
</dbReference>
<gene>
    <name evidence="3" type="ORF">ThimaDRAFT_0308</name>
</gene>
<dbReference type="Proteomes" id="UP000005459">
    <property type="component" value="Unassembled WGS sequence"/>
</dbReference>
<feature type="region of interest" description="Disordered" evidence="1">
    <location>
        <begin position="507"/>
        <end position="550"/>
    </location>
</feature>
<name>F9U5V7_9GAMM</name>
<dbReference type="PANTHER" id="PTHR43196:SF2">
    <property type="entry name" value="PHOSPHOADENOSINE PHOSPHOSULFATE REDUCTASE"/>
    <property type="match status" value="1"/>
</dbReference>
<dbReference type="PANTHER" id="PTHR43196">
    <property type="entry name" value="SULFATE ADENYLYLTRANSFERASE SUBUNIT 2"/>
    <property type="match status" value="1"/>
</dbReference>
<keyword evidence="3" id="KW-0808">Transferase</keyword>